<dbReference type="STRING" id="758820.SAMN00777080_3020"/>
<evidence type="ECO:0000259" key="1">
    <source>
        <dbReference type="Pfam" id="PF03724"/>
    </source>
</evidence>
<evidence type="ECO:0000313" key="3">
    <source>
        <dbReference type="Proteomes" id="UP000192333"/>
    </source>
</evidence>
<keyword evidence="2" id="KW-0449">Lipoprotein</keyword>
<protein>
    <submittedName>
        <fullName evidence="2">Uncharacterized lipoprotein NlpE involved in copper resistance</fullName>
    </submittedName>
</protein>
<reference evidence="3" key="1">
    <citation type="submission" date="2017-04" db="EMBL/GenBank/DDBJ databases">
        <authorList>
            <person name="Varghese N."/>
            <person name="Submissions S."/>
        </authorList>
    </citation>
    <scope>NUCLEOTIDE SEQUENCE [LARGE SCALE GENOMIC DNA]</scope>
    <source>
        <strain evidence="3">DSM 16537</strain>
    </source>
</reference>
<keyword evidence="3" id="KW-1185">Reference proteome</keyword>
<dbReference type="InterPro" id="IPR053147">
    <property type="entry name" value="Hsp_HslJ-like"/>
</dbReference>
<dbReference type="InterPro" id="IPR038670">
    <property type="entry name" value="HslJ-like_sf"/>
</dbReference>
<dbReference type="Gene3D" id="2.40.128.640">
    <property type="match status" value="1"/>
</dbReference>
<dbReference type="Proteomes" id="UP000192333">
    <property type="component" value="Chromosome I"/>
</dbReference>
<name>A0A1W2H6C3_9BACT</name>
<dbReference type="InterPro" id="IPR005184">
    <property type="entry name" value="DUF306_Meta_HslJ"/>
</dbReference>
<gene>
    <name evidence="2" type="ORF">SAMN00777080_3020</name>
</gene>
<accession>A0A1W2H6C3</accession>
<feature type="domain" description="DUF306" evidence="1">
    <location>
        <begin position="150"/>
        <end position="259"/>
    </location>
</feature>
<dbReference type="InterPro" id="IPR007298">
    <property type="entry name" value="Cu-R_lipoprotein_NlpE"/>
</dbReference>
<sequence length="264" mass="29807">MKNYVFLSLIIVMMVYSCSSEKVVEQEKALEINQSMASNSKNSLDWKGVYKGITPCADCEGIETSITLKSDETYKRSIKYLGKEDNYFFDEGIFVWNEAGSKVTLEAQDGNTQQYQVGENVLFHLDQDGNRITGDLAENYKLAKNPVDPRLEDKKWILKELMGKPFEQTEGNKEAFLLFEMETSTFSGNGSCNNIFGSYELKDGNRVSFGNAASTMMACQDMETERTFVEIISKVDNYSISEGTLSLNKAKMAPLARFELEENN</sequence>
<proteinExistence type="predicted"/>
<organism evidence="2 3">
    <name type="scientific">Aquiflexum balticum DSM 16537</name>
    <dbReference type="NCBI Taxonomy" id="758820"/>
    <lineage>
        <taxon>Bacteria</taxon>
        <taxon>Pseudomonadati</taxon>
        <taxon>Bacteroidota</taxon>
        <taxon>Cytophagia</taxon>
        <taxon>Cytophagales</taxon>
        <taxon>Cyclobacteriaceae</taxon>
        <taxon>Aquiflexum</taxon>
    </lineage>
</organism>
<dbReference type="Pfam" id="PF03724">
    <property type="entry name" value="META"/>
    <property type="match status" value="1"/>
</dbReference>
<dbReference type="Gene3D" id="2.40.128.270">
    <property type="match status" value="1"/>
</dbReference>
<dbReference type="RefSeq" id="WP_084121178.1">
    <property type="nucleotide sequence ID" value="NZ_LT838813.1"/>
</dbReference>
<dbReference type="PANTHER" id="PTHR35535">
    <property type="entry name" value="HEAT SHOCK PROTEIN HSLJ"/>
    <property type="match status" value="1"/>
</dbReference>
<dbReference type="EMBL" id="LT838813">
    <property type="protein sequence ID" value="SMD44399.1"/>
    <property type="molecule type" value="Genomic_DNA"/>
</dbReference>
<dbReference type="PROSITE" id="PS51257">
    <property type="entry name" value="PROKAR_LIPOPROTEIN"/>
    <property type="match status" value="1"/>
</dbReference>
<dbReference type="OrthoDB" id="5348860at2"/>
<dbReference type="PANTHER" id="PTHR35535:SF1">
    <property type="entry name" value="HEAT SHOCK PROTEIN HSLJ"/>
    <property type="match status" value="1"/>
</dbReference>
<evidence type="ECO:0000313" key="2">
    <source>
        <dbReference type="EMBL" id="SMD44399.1"/>
    </source>
</evidence>
<dbReference type="Pfam" id="PF04170">
    <property type="entry name" value="NlpE"/>
    <property type="match status" value="1"/>
</dbReference>
<dbReference type="AlphaFoldDB" id="A0A1W2H6C3"/>